<organism evidence="2 3">
    <name type="scientific">Datura stramonium</name>
    <name type="common">Jimsonweed</name>
    <name type="synonym">Common thornapple</name>
    <dbReference type="NCBI Taxonomy" id="4076"/>
    <lineage>
        <taxon>Eukaryota</taxon>
        <taxon>Viridiplantae</taxon>
        <taxon>Streptophyta</taxon>
        <taxon>Embryophyta</taxon>
        <taxon>Tracheophyta</taxon>
        <taxon>Spermatophyta</taxon>
        <taxon>Magnoliopsida</taxon>
        <taxon>eudicotyledons</taxon>
        <taxon>Gunneridae</taxon>
        <taxon>Pentapetalae</taxon>
        <taxon>asterids</taxon>
        <taxon>lamiids</taxon>
        <taxon>Solanales</taxon>
        <taxon>Solanaceae</taxon>
        <taxon>Solanoideae</taxon>
        <taxon>Datureae</taxon>
        <taxon>Datura</taxon>
    </lineage>
</organism>
<feature type="region of interest" description="Disordered" evidence="1">
    <location>
        <begin position="86"/>
        <end position="109"/>
    </location>
</feature>
<name>A0ABS8VG92_DATST</name>
<comment type="caution">
    <text evidence="2">The sequence shown here is derived from an EMBL/GenBank/DDBJ whole genome shotgun (WGS) entry which is preliminary data.</text>
</comment>
<dbReference type="EMBL" id="JACEIK010004518">
    <property type="protein sequence ID" value="MCD9645724.1"/>
    <property type="molecule type" value="Genomic_DNA"/>
</dbReference>
<evidence type="ECO:0000256" key="1">
    <source>
        <dbReference type="SAM" id="MobiDB-lite"/>
    </source>
</evidence>
<feature type="region of interest" description="Disordered" evidence="1">
    <location>
        <begin position="15"/>
        <end position="39"/>
    </location>
</feature>
<feature type="non-terminal residue" evidence="2">
    <location>
        <position position="1"/>
    </location>
</feature>
<feature type="compositionally biased region" description="Basic and acidic residues" evidence="1">
    <location>
        <begin position="16"/>
        <end position="26"/>
    </location>
</feature>
<evidence type="ECO:0000313" key="2">
    <source>
        <dbReference type="EMBL" id="MCD9645724.1"/>
    </source>
</evidence>
<keyword evidence="3" id="KW-1185">Reference proteome</keyword>
<evidence type="ECO:0000313" key="3">
    <source>
        <dbReference type="Proteomes" id="UP000823775"/>
    </source>
</evidence>
<proteinExistence type="predicted"/>
<protein>
    <submittedName>
        <fullName evidence="2">Uncharacterized protein</fullName>
    </submittedName>
</protein>
<gene>
    <name evidence="2" type="ORF">HAX54_034861</name>
</gene>
<dbReference type="Proteomes" id="UP000823775">
    <property type="component" value="Unassembled WGS sequence"/>
</dbReference>
<sequence>GTLEIHVLYRCGTRSHSCDHPDDPLGHKPLNNITRSDAPPGHKPLISGYFYYPKHFSSTECNSGHISVAADPLQRLEYRCGGSSGYFPNSSRGGSNHYQRSRCSGPLNQ</sequence>
<reference evidence="2 3" key="1">
    <citation type="journal article" date="2021" name="BMC Genomics">
        <title>Datura genome reveals duplications of psychoactive alkaloid biosynthetic genes and high mutation rate following tissue culture.</title>
        <authorList>
            <person name="Rajewski A."/>
            <person name="Carter-House D."/>
            <person name="Stajich J."/>
            <person name="Litt A."/>
        </authorList>
    </citation>
    <scope>NUCLEOTIDE SEQUENCE [LARGE SCALE GENOMIC DNA]</scope>
    <source>
        <strain evidence="2">AR-01</strain>
    </source>
</reference>
<accession>A0ABS8VG92</accession>